<dbReference type="EMBL" id="PYGE01000010">
    <property type="protein sequence ID" value="PSL02500.1"/>
    <property type="molecule type" value="Genomic_DNA"/>
</dbReference>
<protein>
    <submittedName>
        <fullName evidence="1">Uncharacterized protein</fullName>
    </submittedName>
</protein>
<accession>A0A2P8DZ54</accession>
<comment type="caution">
    <text evidence="1">The sequence shown here is derived from an EMBL/GenBank/DDBJ whole genome shotgun (WGS) entry which is preliminary data.</text>
</comment>
<proteinExistence type="predicted"/>
<dbReference type="Proteomes" id="UP000243528">
    <property type="component" value="Unassembled WGS sequence"/>
</dbReference>
<evidence type="ECO:0000313" key="2">
    <source>
        <dbReference type="Proteomes" id="UP000243528"/>
    </source>
</evidence>
<sequence>MIIEQPQIVQHLRSLVMSVTEPDLDEPVRASRSRTVAETVTDLRDVAALAPMIGGSQAVDTLRMSEEQPPFDDLDPSGRKRQAAYERFSARRVADEIRAASLTTDTPGLLPRPLDTGTGTTGIGDGLPLIRTHALPRDFTAGGTAPVTPGVVAGDIDGQIVTEGTPAPTGDPITIANVGADRARQLAACFVELARQVRDWTDDAGNAMLDQALLDIADRAAESYIGTQLISAAGGTRTAGTDLPAALDDAESAAGAALNSAVTTGTNPGVLVINPVDWPAVRRAIGTSWLPDLPHPEPAISIGATAGTAIMVGPAALHLFAGQPEFMPAPKPATIGEQISALRPFYLAVRATAGVQTVTGIGA</sequence>
<reference evidence="1 2" key="1">
    <citation type="submission" date="2018-03" db="EMBL/GenBank/DDBJ databases">
        <title>Genomic Encyclopedia of Archaeal and Bacterial Type Strains, Phase II (KMG-II): from individual species to whole genera.</title>
        <authorList>
            <person name="Goeker M."/>
        </authorList>
    </citation>
    <scope>NUCLEOTIDE SEQUENCE [LARGE SCALE GENOMIC DNA]</scope>
    <source>
        <strain evidence="1 2">DSM 45211</strain>
    </source>
</reference>
<dbReference type="OrthoDB" id="10005404at2"/>
<name>A0A2P8DZ54_9ACTN</name>
<dbReference type="AlphaFoldDB" id="A0A2P8DZ54"/>
<evidence type="ECO:0000313" key="1">
    <source>
        <dbReference type="EMBL" id="PSL02500.1"/>
    </source>
</evidence>
<keyword evidence="2" id="KW-1185">Reference proteome</keyword>
<gene>
    <name evidence="1" type="ORF">CLV30_110154</name>
</gene>
<dbReference type="RefSeq" id="WP_106538010.1">
    <property type="nucleotide sequence ID" value="NZ_PYGE01000010.1"/>
</dbReference>
<organism evidence="1 2">
    <name type="scientific">Haloactinopolyspora alba</name>
    <dbReference type="NCBI Taxonomy" id="648780"/>
    <lineage>
        <taxon>Bacteria</taxon>
        <taxon>Bacillati</taxon>
        <taxon>Actinomycetota</taxon>
        <taxon>Actinomycetes</taxon>
        <taxon>Jiangellales</taxon>
        <taxon>Jiangellaceae</taxon>
        <taxon>Haloactinopolyspora</taxon>
    </lineage>
</organism>